<evidence type="ECO:0000313" key="3">
    <source>
        <dbReference type="EMBL" id="EPR35742.1"/>
    </source>
</evidence>
<dbReference type="Gene3D" id="1.10.238.10">
    <property type="entry name" value="EF-hand"/>
    <property type="match status" value="1"/>
</dbReference>
<feature type="signal peptide" evidence="1">
    <location>
        <begin position="1"/>
        <end position="22"/>
    </location>
</feature>
<dbReference type="OrthoDB" id="5452278at2"/>
<comment type="caution">
    <text evidence="3">The sequence shown here is derived from an EMBL/GenBank/DDBJ whole genome shotgun (WGS) entry which is preliminary data.</text>
</comment>
<dbReference type="SUPFAM" id="SSF47473">
    <property type="entry name" value="EF-hand"/>
    <property type="match status" value="1"/>
</dbReference>
<organism evidence="3 4">
    <name type="scientific">Alkalidesulfovibrio alkalitolerans DSM 16529</name>
    <dbReference type="NCBI Taxonomy" id="1121439"/>
    <lineage>
        <taxon>Bacteria</taxon>
        <taxon>Pseudomonadati</taxon>
        <taxon>Thermodesulfobacteriota</taxon>
        <taxon>Desulfovibrionia</taxon>
        <taxon>Desulfovibrionales</taxon>
        <taxon>Desulfovibrionaceae</taxon>
        <taxon>Alkalidesulfovibrio</taxon>
    </lineage>
</organism>
<feature type="chain" id="PRO_5004544429" evidence="1">
    <location>
        <begin position="23"/>
        <end position="198"/>
    </location>
</feature>
<keyword evidence="4" id="KW-1185">Reference proteome</keyword>
<dbReference type="PROSITE" id="PS50222">
    <property type="entry name" value="EF_HAND_2"/>
    <property type="match status" value="1"/>
</dbReference>
<accession>S7TEY8</accession>
<evidence type="ECO:0000259" key="2">
    <source>
        <dbReference type="PROSITE" id="PS50222"/>
    </source>
</evidence>
<dbReference type="CDD" id="cd00051">
    <property type="entry name" value="EFh"/>
    <property type="match status" value="1"/>
</dbReference>
<dbReference type="EMBL" id="ATHI01000002">
    <property type="protein sequence ID" value="EPR35742.1"/>
    <property type="molecule type" value="Genomic_DNA"/>
</dbReference>
<dbReference type="InterPro" id="IPR002048">
    <property type="entry name" value="EF_hand_dom"/>
</dbReference>
<dbReference type="GO" id="GO:0005509">
    <property type="term" value="F:calcium ion binding"/>
    <property type="evidence" value="ECO:0007669"/>
    <property type="project" value="InterPro"/>
</dbReference>
<dbReference type="STRING" id="1121439.dsat_1846"/>
<feature type="domain" description="EF-hand" evidence="2">
    <location>
        <begin position="158"/>
        <end position="193"/>
    </location>
</feature>
<dbReference type="Pfam" id="PF13202">
    <property type="entry name" value="EF-hand_5"/>
    <property type="match status" value="2"/>
</dbReference>
<dbReference type="eggNOG" id="ENOG503039E">
    <property type="taxonomic scope" value="Bacteria"/>
</dbReference>
<dbReference type="RefSeq" id="WP_020885732.1">
    <property type="nucleotide sequence ID" value="NZ_ATHI01000002.1"/>
</dbReference>
<dbReference type="PATRIC" id="fig|1121439.3.peg.232"/>
<evidence type="ECO:0000313" key="4">
    <source>
        <dbReference type="Proteomes" id="UP000014975"/>
    </source>
</evidence>
<gene>
    <name evidence="3" type="ORF">dsat_1846</name>
</gene>
<proteinExistence type="predicted"/>
<dbReference type="Proteomes" id="UP000014975">
    <property type="component" value="Unassembled WGS sequence"/>
</dbReference>
<reference evidence="3 4" key="1">
    <citation type="journal article" date="2013" name="Genome Announc.">
        <title>Draft genome sequences for three mercury-methylating, sulfate-reducing bacteria.</title>
        <authorList>
            <person name="Brown S.D."/>
            <person name="Hurt R.A.Jr."/>
            <person name="Gilmour C.C."/>
            <person name="Elias D.A."/>
        </authorList>
    </citation>
    <scope>NUCLEOTIDE SEQUENCE [LARGE SCALE GENOMIC DNA]</scope>
    <source>
        <strain evidence="3 4">DSM 16529</strain>
    </source>
</reference>
<dbReference type="AlphaFoldDB" id="S7TEY8"/>
<dbReference type="InterPro" id="IPR018247">
    <property type="entry name" value="EF_Hand_1_Ca_BS"/>
</dbReference>
<evidence type="ECO:0000256" key="1">
    <source>
        <dbReference type="SAM" id="SignalP"/>
    </source>
</evidence>
<protein>
    <submittedName>
        <fullName evidence="3">EF-Hand domain protein</fullName>
    </submittedName>
</protein>
<name>S7TEY8_9BACT</name>
<keyword evidence="1" id="KW-0732">Signal</keyword>
<sequence length="198" mass="21285">MPHAIRLSIVAKAIFAAALLVAAPGMTAAKAGDACFGVINKTRDTVRVFSKTGSLTYLEIAPRTMDSFCCPADDKLCFDRSDGTTKIKFVRIDPKTPDEWSGDTCRKIYLKPGQTMGVAYDLDGRHIRCAPADPSDHLPDFSAIDLDGDGSVSLGEASSARIPARAFAAVDKDGDGRISHEEWKGIPKDINILKGIPF</sequence>
<dbReference type="PROSITE" id="PS00018">
    <property type="entry name" value="EF_HAND_1"/>
    <property type="match status" value="1"/>
</dbReference>
<dbReference type="InterPro" id="IPR011992">
    <property type="entry name" value="EF-hand-dom_pair"/>
</dbReference>